<sequence>MKVVPLHLLDEYEQYLIRSKSDQTVDAYMRILRQFVQWLGECSGDEGNFLVQQLSRTTVELFLAHLKDKGYSSAHQNKVRAAISRFANWLIQEKQLLSENPAHDVPVPPQAVFTPRELSDDQRHVLKTLVERQQNLRGEAIFALGYWAGCRVCDVSWLQVEDCHLDPKSGWITVGNKSGKKRDIDLLNKVRKPLYQYLGSEERKFKKSDFVFLSQKSGHLTENGIHRWFASLKKKATKAEWELIHDITFHELRQDFAHRARKAGWSLEEIAYYLGHVTKQGAPVIQAAAKYTPINREQLKEKLKWIEGKGHPSS</sequence>
<keyword evidence="4" id="KW-0233">DNA recombination</keyword>
<dbReference type="PROSITE" id="PS51898">
    <property type="entry name" value="TYR_RECOMBINASE"/>
    <property type="match status" value="1"/>
</dbReference>
<reference evidence="8 9" key="1">
    <citation type="submission" date="2019-12" db="EMBL/GenBank/DDBJ databases">
        <title>Whole-genome analyses of novel actinobacteria.</title>
        <authorList>
            <person name="Sahin N."/>
            <person name="Saygin H."/>
        </authorList>
    </citation>
    <scope>NUCLEOTIDE SEQUENCE [LARGE SCALE GENOMIC DNA]</scope>
    <source>
        <strain evidence="8 9">KC615</strain>
    </source>
</reference>
<dbReference type="Proteomes" id="UP000430692">
    <property type="component" value="Unassembled WGS sequence"/>
</dbReference>
<dbReference type="PANTHER" id="PTHR30349:SF41">
    <property type="entry name" value="INTEGRASE_RECOMBINASE PROTEIN MJ0367-RELATED"/>
    <property type="match status" value="1"/>
</dbReference>
<comment type="caution">
    <text evidence="8">The sequence shown here is derived from an EMBL/GenBank/DDBJ whole genome shotgun (WGS) entry which is preliminary data.</text>
</comment>
<dbReference type="InterPro" id="IPR013762">
    <property type="entry name" value="Integrase-like_cat_sf"/>
</dbReference>
<accession>A0A6I4VVW9</accession>
<dbReference type="GO" id="GO:0015074">
    <property type="term" value="P:DNA integration"/>
    <property type="evidence" value="ECO:0007669"/>
    <property type="project" value="UniProtKB-KW"/>
</dbReference>
<dbReference type="InterPro" id="IPR044068">
    <property type="entry name" value="CB"/>
</dbReference>
<keyword evidence="9" id="KW-1185">Reference proteome</keyword>
<organism evidence="8 9">
    <name type="scientific">Shimazuella alba</name>
    <dbReference type="NCBI Taxonomy" id="2690964"/>
    <lineage>
        <taxon>Bacteria</taxon>
        <taxon>Bacillati</taxon>
        <taxon>Bacillota</taxon>
        <taxon>Bacilli</taxon>
        <taxon>Bacillales</taxon>
        <taxon>Thermoactinomycetaceae</taxon>
        <taxon>Shimazuella</taxon>
    </lineage>
</organism>
<evidence type="ECO:0000259" key="7">
    <source>
        <dbReference type="PROSITE" id="PS51900"/>
    </source>
</evidence>
<dbReference type="Pfam" id="PF00589">
    <property type="entry name" value="Phage_integrase"/>
    <property type="match status" value="1"/>
</dbReference>
<dbReference type="InterPro" id="IPR050090">
    <property type="entry name" value="Tyrosine_recombinase_XerCD"/>
</dbReference>
<dbReference type="GO" id="GO:0003677">
    <property type="term" value="F:DNA binding"/>
    <property type="evidence" value="ECO:0007669"/>
    <property type="project" value="UniProtKB-UniRule"/>
</dbReference>
<keyword evidence="2" id="KW-0229">DNA integration</keyword>
<dbReference type="CDD" id="cd00397">
    <property type="entry name" value="DNA_BRE_C"/>
    <property type="match status" value="1"/>
</dbReference>
<evidence type="ECO:0000256" key="2">
    <source>
        <dbReference type="ARBA" id="ARBA00022908"/>
    </source>
</evidence>
<feature type="domain" description="Core-binding (CB)" evidence="7">
    <location>
        <begin position="3"/>
        <end position="91"/>
    </location>
</feature>
<dbReference type="InterPro" id="IPR002104">
    <property type="entry name" value="Integrase_catalytic"/>
</dbReference>
<dbReference type="InterPro" id="IPR010998">
    <property type="entry name" value="Integrase_recombinase_N"/>
</dbReference>
<comment type="similarity">
    <text evidence="1">Belongs to the 'phage' integrase family.</text>
</comment>
<dbReference type="InterPro" id="IPR011010">
    <property type="entry name" value="DNA_brk_join_enz"/>
</dbReference>
<evidence type="ECO:0000313" key="8">
    <source>
        <dbReference type="EMBL" id="MXQ54000.1"/>
    </source>
</evidence>
<dbReference type="Pfam" id="PF02899">
    <property type="entry name" value="Phage_int_SAM_1"/>
    <property type="match status" value="1"/>
</dbReference>
<dbReference type="PANTHER" id="PTHR30349">
    <property type="entry name" value="PHAGE INTEGRASE-RELATED"/>
    <property type="match status" value="1"/>
</dbReference>
<dbReference type="GO" id="GO:0006310">
    <property type="term" value="P:DNA recombination"/>
    <property type="evidence" value="ECO:0007669"/>
    <property type="project" value="UniProtKB-KW"/>
</dbReference>
<dbReference type="RefSeq" id="WP_160801350.1">
    <property type="nucleotide sequence ID" value="NZ_WUUL01000005.1"/>
</dbReference>
<dbReference type="InterPro" id="IPR004107">
    <property type="entry name" value="Integrase_SAM-like_N"/>
</dbReference>
<evidence type="ECO:0000259" key="6">
    <source>
        <dbReference type="PROSITE" id="PS51898"/>
    </source>
</evidence>
<keyword evidence="3 5" id="KW-0238">DNA-binding</keyword>
<name>A0A6I4VVW9_9BACL</name>
<evidence type="ECO:0000256" key="1">
    <source>
        <dbReference type="ARBA" id="ARBA00008857"/>
    </source>
</evidence>
<protein>
    <submittedName>
        <fullName evidence="8">Tyrosine-type recombinase/integrase</fullName>
    </submittedName>
</protein>
<proteinExistence type="inferred from homology"/>
<dbReference type="Gene3D" id="1.10.443.10">
    <property type="entry name" value="Intergrase catalytic core"/>
    <property type="match status" value="1"/>
</dbReference>
<dbReference type="Gene3D" id="1.10.150.130">
    <property type="match status" value="1"/>
</dbReference>
<evidence type="ECO:0000256" key="5">
    <source>
        <dbReference type="PROSITE-ProRule" id="PRU01248"/>
    </source>
</evidence>
<dbReference type="AlphaFoldDB" id="A0A6I4VVW9"/>
<gene>
    <name evidence="8" type="ORF">GSM42_09775</name>
</gene>
<dbReference type="EMBL" id="WUUL01000005">
    <property type="protein sequence ID" value="MXQ54000.1"/>
    <property type="molecule type" value="Genomic_DNA"/>
</dbReference>
<evidence type="ECO:0000256" key="3">
    <source>
        <dbReference type="ARBA" id="ARBA00023125"/>
    </source>
</evidence>
<dbReference type="PROSITE" id="PS51900">
    <property type="entry name" value="CB"/>
    <property type="match status" value="1"/>
</dbReference>
<feature type="domain" description="Tyr recombinase" evidence="6">
    <location>
        <begin position="113"/>
        <end position="304"/>
    </location>
</feature>
<evidence type="ECO:0000313" key="9">
    <source>
        <dbReference type="Proteomes" id="UP000430692"/>
    </source>
</evidence>
<dbReference type="SUPFAM" id="SSF56349">
    <property type="entry name" value="DNA breaking-rejoining enzymes"/>
    <property type="match status" value="1"/>
</dbReference>
<evidence type="ECO:0000256" key="4">
    <source>
        <dbReference type="ARBA" id="ARBA00023172"/>
    </source>
</evidence>